<dbReference type="GO" id="GO:0015833">
    <property type="term" value="P:peptide transport"/>
    <property type="evidence" value="ECO:0007669"/>
    <property type="project" value="TreeGrafter"/>
</dbReference>
<organism evidence="2 3">
    <name type="scientific">Nocardioides faecalis</name>
    <dbReference type="NCBI Taxonomy" id="2803858"/>
    <lineage>
        <taxon>Bacteria</taxon>
        <taxon>Bacillati</taxon>
        <taxon>Actinomycetota</taxon>
        <taxon>Actinomycetes</taxon>
        <taxon>Propionibacteriales</taxon>
        <taxon>Nocardioidaceae</taxon>
        <taxon>Nocardioides</taxon>
    </lineage>
</organism>
<dbReference type="InterPro" id="IPR030678">
    <property type="entry name" value="Peptide/Ni-bd"/>
</dbReference>
<dbReference type="PIRSF" id="PIRSF002741">
    <property type="entry name" value="MppA"/>
    <property type="match status" value="1"/>
</dbReference>
<evidence type="ECO:0000313" key="3">
    <source>
        <dbReference type="Proteomes" id="UP000663791"/>
    </source>
</evidence>
<accession>A0A938Y517</accession>
<keyword evidence="3" id="KW-1185">Reference proteome</keyword>
<reference evidence="2" key="1">
    <citation type="submission" date="2021-01" db="EMBL/GenBank/DDBJ databases">
        <title>Novel species in genus Nocardioides.</title>
        <authorList>
            <person name="Zhang G."/>
        </authorList>
    </citation>
    <scope>NUCLEOTIDE SEQUENCE</scope>
    <source>
        <strain evidence="2">Zg-536</strain>
    </source>
</reference>
<name>A0A938Y517_9ACTN</name>
<dbReference type="PANTHER" id="PTHR30290:SF37">
    <property type="entry name" value="NICKEL-BINDING PERIPLASMIC PROTEIN"/>
    <property type="match status" value="1"/>
</dbReference>
<evidence type="ECO:0000259" key="1">
    <source>
        <dbReference type="Pfam" id="PF00496"/>
    </source>
</evidence>
<gene>
    <name evidence="2" type="ORF">JK386_09600</name>
</gene>
<protein>
    <recommendedName>
        <fullName evidence="1">Solute-binding protein family 5 domain-containing protein</fullName>
    </recommendedName>
</protein>
<dbReference type="Pfam" id="PF00496">
    <property type="entry name" value="SBP_bac_5"/>
    <property type="match status" value="1"/>
</dbReference>
<proteinExistence type="predicted"/>
<comment type="caution">
    <text evidence="2">The sequence shown here is derived from an EMBL/GenBank/DDBJ whole genome shotgun (WGS) entry which is preliminary data.</text>
</comment>
<dbReference type="AlphaFoldDB" id="A0A938Y517"/>
<dbReference type="EMBL" id="JAERTX010000007">
    <property type="protein sequence ID" value="MBM9460158.1"/>
    <property type="molecule type" value="Genomic_DNA"/>
</dbReference>
<dbReference type="InterPro" id="IPR039424">
    <property type="entry name" value="SBP_5"/>
</dbReference>
<dbReference type="RefSeq" id="WP_205291470.1">
    <property type="nucleotide sequence ID" value="NZ_CP074406.1"/>
</dbReference>
<dbReference type="Proteomes" id="UP000663791">
    <property type="component" value="Unassembled WGS sequence"/>
</dbReference>
<dbReference type="GO" id="GO:0043190">
    <property type="term" value="C:ATP-binding cassette (ABC) transporter complex"/>
    <property type="evidence" value="ECO:0007669"/>
    <property type="project" value="InterPro"/>
</dbReference>
<dbReference type="GO" id="GO:1904680">
    <property type="term" value="F:peptide transmembrane transporter activity"/>
    <property type="evidence" value="ECO:0007669"/>
    <property type="project" value="TreeGrafter"/>
</dbReference>
<dbReference type="PANTHER" id="PTHR30290">
    <property type="entry name" value="PERIPLASMIC BINDING COMPONENT OF ABC TRANSPORTER"/>
    <property type="match status" value="1"/>
</dbReference>
<evidence type="ECO:0000313" key="2">
    <source>
        <dbReference type="EMBL" id="MBM9460158.1"/>
    </source>
</evidence>
<dbReference type="Gene3D" id="3.10.105.10">
    <property type="entry name" value="Dipeptide-binding Protein, Domain 3"/>
    <property type="match status" value="1"/>
</dbReference>
<dbReference type="InterPro" id="IPR000914">
    <property type="entry name" value="SBP_5_dom"/>
</dbReference>
<dbReference type="GO" id="GO:0030288">
    <property type="term" value="C:outer membrane-bounded periplasmic space"/>
    <property type="evidence" value="ECO:0007669"/>
    <property type="project" value="TreeGrafter"/>
</dbReference>
<dbReference type="SUPFAM" id="SSF53850">
    <property type="entry name" value="Periplasmic binding protein-like II"/>
    <property type="match status" value="1"/>
</dbReference>
<feature type="domain" description="Solute-binding protein family 5" evidence="1">
    <location>
        <begin position="92"/>
        <end position="456"/>
    </location>
</feature>
<sequence>MRTTATSAASRTGAVVRRRRGARRPLWLATLALVLVPLAACGGTMSTDGPRDTIRVAVAEEIGVLNPWDVLGQFHAMDLIYEPLVAYGDGGEIEPALAESWEVAPDGRSVTFALRQDVVFHDGTPFDAAAAKFNLEQWAGKEQFSWLGTAAVIEEVATPDQHTLVLELSKPYPPLLQELTLVRPVRFASPAAAPGGDFAEPVGTGPWVFESSDETGGVFVRNDEYWGEKPELDRVELKVLPDSQTRLAALRAGEVDLIGGGYLSPVNAVEAKAIDGDSSLELLSGEADTTMSLIFNPEGVAGDRAVREALSLATDVESINEVLYGGTENVAEGYFPPSVPHAGDRVERTYDRDAAAKVLDEAGWTMDGKRRTKDGKALELELLLVSDPVHGMMDARTTGQALQDELAKIGVTIELRVVDGAAYFEEQAAGKFDLTFATTYGAPYDPPNTALSFLKTGVETPTWATPELDRLVDAAVAASEPADLDTAYGKVYAHLEEQVAFVPITSPPRYYAVRSEVKGFEVPPHEYRLDLTGVTVG</sequence>
<dbReference type="Gene3D" id="3.40.190.10">
    <property type="entry name" value="Periplasmic binding protein-like II"/>
    <property type="match status" value="1"/>
</dbReference>